<dbReference type="InterPro" id="IPR050204">
    <property type="entry name" value="AraC_XylS_family_regulators"/>
</dbReference>
<evidence type="ECO:0000256" key="2">
    <source>
        <dbReference type="ARBA" id="ARBA00023125"/>
    </source>
</evidence>
<dbReference type="InterPro" id="IPR009057">
    <property type="entry name" value="Homeodomain-like_sf"/>
</dbReference>
<feature type="domain" description="HTH araC/xylS-type" evidence="4">
    <location>
        <begin position="174"/>
        <end position="272"/>
    </location>
</feature>
<reference evidence="5 6" key="1">
    <citation type="journal article" date="2015" name="Stand. Genomic Sci.">
        <title>Genomic Encyclopedia of Bacterial and Archaeal Type Strains, Phase III: the genomes of soil and plant-associated and newly described type strains.</title>
        <authorList>
            <person name="Whitman W.B."/>
            <person name="Woyke T."/>
            <person name="Klenk H.P."/>
            <person name="Zhou Y."/>
            <person name="Lilburn T.G."/>
            <person name="Beck B.J."/>
            <person name="De Vos P."/>
            <person name="Vandamme P."/>
            <person name="Eisen J.A."/>
            <person name="Garrity G."/>
            <person name="Hugenholtz P."/>
            <person name="Kyrpides N.C."/>
        </authorList>
    </citation>
    <scope>NUCLEOTIDE SEQUENCE [LARGE SCALE GENOMIC DNA]</scope>
    <source>
        <strain evidence="5 6">VKM Ac-2572</strain>
    </source>
</reference>
<dbReference type="InterPro" id="IPR046532">
    <property type="entry name" value="DUF6597"/>
</dbReference>
<dbReference type="InterPro" id="IPR018060">
    <property type="entry name" value="HTH_AraC"/>
</dbReference>
<dbReference type="SMART" id="SM00342">
    <property type="entry name" value="HTH_ARAC"/>
    <property type="match status" value="1"/>
</dbReference>
<dbReference type="Pfam" id="PF20240">
    <property type="entry name" value="DUF6597"/>
    <property type="match status" value="1"/>
</dbReference>
<evidence type="ECO:0000256" key="3">
    <source>
        <dbReference type="ARBA" id="ARBA00023163"/>
    </source>
</evidence>
<keyword evidence="6" id="KW-1185">Reference proteome</keyword>
<name>A0A4R2HTS3_9ACTN</name>
<gene>
    <name evidence="5" type="ORF">EV652_102485</name>
</gene>
<dbReference type="GO" id="GO:0003700">
    <property type="term" value="F:DNA-binding transcription factor activity"/>
    <property type="evidence" value="ECO:0007669"/>
    <property type="project" value="InterPro"/>
</dbReference>
<comment type="caution">
    <text evidence="5">The sequence shown here is derived from an EMBL/GenBank/DDBJ whole genome shotgun (WGS) entry which is preliminary data.</text>
</comment>
<organism evidence="5 6">
    <name type="scientific">Kribbella steppae</name>
    <dbReference type="NCBI Taxonomy" id="2512223"/>
    <lineage>
        <taxon>Bacteria</taxon>
        <taxon>Bacillati</taxon>
        <taxon>Actinomycetota</taxon>
        <taxon>Actinomycetes</taxon>
        <taxon>Propionibacteriales</taxon>
        <taxon>Kribbellaceae</taxon>
        <taxon>Kribbella</taxon>
    </lineage>
</organism>
<dbReference type="GO" id="GO:0043565">
    <property type="term" value="F:sequence-specific DNA binding"/>
    <property type="evidence" value="ECO:0007669"/>
    <property type="project" value="InterPro"/>
</dbReference>
<dbReference type="AlphaFoldDB" id="A0A4R2HTS3"/>
<evidence type="ECO:0000256" key="1">
    <source>
        <dbReference type="ARBA" id="ARBA00023015"/>
    </source>
</evidence>
<dbReference type="Gene3D" id="1.10.10.60">
    <property type="entry name" value="Homeodomain-like"/>
    <property type="match status" value="1"/>
</dbReference>
<proteinExistence type="predicted"/>
<evidence type="ECO:0000313" key="6">
    <source>
        <dbReference type="Proteomes" id="UP000294508"/>
    </source>
</evidence>
<dbReference type="PANTHER" id="PTHR46796:SF13">
    <property type="entry name" value="HTH-TYPE TRANSCRIPTIONAL ACTIVATOR RHAS"/>
    <property type="match status" value="1"/>
</dbReference>
<protein>
    <submittedName>
        <fullName evidence="5">AraC-like DNA-binding protein</fullName>
    </submittedName>
</protein>
<dbReference type="PROSITE" id="PS01124">
    <property type="entry name" value="HTH_ARAC_FAMILY_2"/>
    <property type="match status" value="1"/>
</dbReference>
<dbReference type="EMBL" id="SLWN01000002">
    <property type="protein sequence ID" value="TCO34419.1"/>
    <property type="molecule type" value="Genomic_DNA"/>
</dbReference>
<dbReference type="Proteomes" id="UP000294508">
    <property type="component" value="Unassembled WGS sequence"/>
</dbReference>
<evidence type="ECO:0000313" key="5">
    <source>
        <dbReference type="EMBL" id="TCO34419.1"/>
    </source>
</evidence>
<accession>A0A4R2HTS3</accession>
<keyword evidence="2 5" id="KW-0238">DNA-binding</keyword>
<keyword evidence="3" id="KW-0804">Transcription</keyword>
<dbReference type="PANTHER" id="PTHR46796">
    <property type="entry name" value="HTH-TYPE TRANSCRIPTIONAL ACTIVATOR RHAS-RELATED"/>
    <property type="match status" value="1"/>
</dbReference>
<evidence type="ECO:0000259" key="4">
    <source>
        <dbReference type="PROSITE" id="PS01124"/>
    </source>
</evidence>
<dbReference type="Pfam" id="PF12833">
    <property type="entry name" value="HTH_18"/>
    <property type="match status" value="1"/>
</dbReference>
<sequence length="295" mass="31713">MADLRHDAKQPYREPVVAYLRFPPPAAQRDVVEHYWMVEAPGSAQVQREILIPNGRPALAVALAEPGHRHDPVSGAHWLNDASLFGIMTRPNVLTQSGPSSYAGVELKPWGVAALGVADGLVDGVVSLDSWLGPGTTYRLAEALRGQEFGADRADALAAFLEPHFRPLEIDLVDRAVRLIDESRGGLPVATLAAEVGTSYSTLHRVFSGLTGVGPKKFSEIVRFFHFVGGLLDGPSDAAATLAALHGYYDQAHAARDFKRYTGVSASSFRAVENGIAALMHERSVQDSTGSARPR</sequence>
<keyword evidence="1" id="KW-0805">Transcription regulation</keyword>
<dbReference type="SUPFAM" id="SSF46689">
    <property type="entry name" value="Homeodomain-like"/>
    <property type="match status" value="1"/>
</dbReference>